<evidence type="ECO:0000313" key="1">
    <source>
        <dbReference type="EMBL" id="MBT0957029.1"/>
    </source>
</evidence>
<keyword evidence="2" id="KW-1185">Reference proteome</keyword>
<gene>
    <name evidence="1" type="ORF">IV417_06510</name>
</gene>
<organism evidence="1 2">
    <name type="scientific">Harenicola maris</name>
    <dbReference type="NCBI Taxonomy" id="2841044"/>
    <lineage>
        <taxon>Bacteria</taxon>
        <taxon>Pseudomonadati</taxon>
        <taxon>Pseudomonadota</taxon>
        <taxon>Alphaproteobacteria</taxon>
        <taxon>Rhodobacterales</taxon>
        <taxon>Paracoccaceae</taxon>
        <taxon>Harenicola</taxon>
    </lineage>
</organism>
<comment type="caution">
    <text evidence="1">The sequence shown here is derived from an EMBL/GenBank/DDBJ whole genome shotgun (WGS) entry which is preliminary data.</text>
</comment>
<accession>A0AAP2G807</accession>
<sequence length="77" mass="8755">MAHPHQVLRSINLPGEAVCVDIFRRGDGTFGFDQFRRDPEDGRGWYTISYFGDRVYTSEAEALRDAALQVPWLGPLI</sequence>
<dbReference type="Proteomes" id="UP001315686">
    <property type="component" value="Unassembled WGS sequence"/>
</dbReference>
<dbReference type="EMBL" id="JADQAZ010000001">
    <property type="protein sequence ID" value="MBT0957029.1"/>
    <property type="molecule type" value="Genomic_DNA"/>
</dbReference>
<proteinExistence type="predicted"/>
<dbReference type="RefSeq" id="WP_327793206.1">
    <property type="nucleotide sequence ID" value="NZ_JADQAZ010000001.1"/>
</dbReference>
<evidence type="ECO:0000313" key="2">
    <source>
        <dbReference type="Proteomes" id="UP001315686"/>
    </source>
</evidence>
<dbReference type="AlphaFoldDB" id="A0AAP2G807"/>
<reference evidence="1 2" key="1">
    <citation type="journal article" date="2021" name="Arch. Microbiol.">
        <title>Harenicola maris gen. nov., sp. nov. isolated from the Sea of Japan shallow sediments.</title>
        <authorList>
            <person name="Romanenko L.A."/>
            <person name="Kurilenko V.V."/>
            <person name="Chernysheva N.Y."/>
            <person name="Tekutyeva L.A."/>
            <person name="Velansky P.V."/>
            <person name="Svetashev V.I."/>
            <person name="Isaeva M.P."/>
        </authorList>
    </citation>
    <scope>NUCLEOTIDE SEQUENCE [LARGE SCALE GENOMIC DNA]</scope>
    <source>
        <strain evidence="1 2">KMM 3653</strain>
    </source>
</reference>
<name>A0AAP2G807_9RHOB</name>
<protein>
    <submittedName>
        <fullName evidence="1">Uncharacterized protein</fullName>
    </submittedName>
</protein>